<name>A0ABU8NX51_9CORY</name>
<feature type="domain" description="HTH rpiR-type" evidence="4">
    <location>
        <begin position="1"/>
        <end position="77"/>
    </location>
</feature>
<keyword evidence="3" id="KW-0804">Transcription</keyword>
<dbReference type="InterPro" id="IPR036388">
    <property type="entry name" value="WH-like_DNA-bd_sf"/>
</dbReference>
<keyword evidence="1" id="KW-0805">Transcription regulation</keyword>
<dbReference type="RefSeq" id="WP_337889965.1">
    <property type="nucleotide sequence ID" value="NZ_JBAHVI010000004.1"/>
</dbReference>
<evidence type="ECO:0000256" key="3">
    <source>
        <dbReference type="ARBA" id="ARBA00023163"/>
    </source>
</evidence>
<evidence type="ECO:0000256" key="2">
    <source>
        <dbReference type="ARBA" id="ARBA00023125"/>
    </source>
</evidence>
<dbReference type="Gene3D" id="1.10.10.10">
    <property type="entry name" value="Winged helix-like DNA-binding domain superfamily/Winged helix DNA-binding domain"/>
    <property type="match status" value="1"/>
</dbReference>
<dbReference type="InterPro" id="IPR009057">
    <property type="entry name" value="Homeodomain-like_sf"/>
</dbReference>
<dbReference type="EMBL" id="JBAHVJ010000004">
    <property type="protein sequence ID" value="MEJ4099586.1"/>
    <property type="molecule type" value="Genomic_DNA"/>
</dbReference>
<keyword evidence="7" id="KW-1185">Reference proteome</keyword>
<keyword evidence="2" id="KW-0238">DNA-binding</keyword>
<evidence type="ECO:0000313" key="6">
    <source>
        <dbReference type="EMBL" id="MEJ4099586.1"/>
    </source>
</evidence>
<dbReference type="InterPro" id="IPR046348">
    <property type="entry name" value="SIS_dom_sf"/>
</dbReference>
<gene>
    <name evidence="6" type="ORF">V5S96_04295</name>
</gene>
<evidence type="ECO:0000313" key="7">
    <source>
        <dbReference type="Proteomes" id="UP001359781"/>
    </source>
</evidence>
<comment type="caution">
    <text evidence="6">The sequence shown here is derived from an EMBL/GenBank/DDBJ whole genome shotgun (WGS) entry which is preliminary data.</text>
</comment>
<dbReference type="PROSITE" id="PS51464">
    <property type="entry name" value="SIS"/>
    <property type="match status" value="1"/>
</dbReference>
<dbReference type="CDD" id="cd05013">
    <property type="entry name" value="SIS_RpiR"/>
    <property type="match status" value="1"/>
</dbReference>
<evidence type="ECO:0000259" key="4">
    <source>
        <dbReference type="PROSITE" id="PS51071"/>
    </source>
</evidence>
<organism evidence="6 7">
    <name type="scientific">Corynebacterium mastitidis</name>
    <dbReference type="NCBI Taxonomy" id="161890"/>
    <lineage>
        <taxon>Bacteria</taxon>
        <taxon>Bacillati</taxon>
        <taxon>Actinomycetota</taxon>
        <taxon>Actinomycetes</taxon>
        <taxon>Mycobacteriales</taxon>
        <taxon>Corynebacteriaceae</taxon>
        <taxon>Corynebacterium</taxon>
    </lineage>
</organism>
<reference evidence="6 7" key="1">
    <citation type="submission" date="2024-02" db="EMBL/GenBank/DDBJ databases">
        <title>Whole genome sequencing and characterization of Corynebacterium isolated from the ocular surface of dry eye disease sufferers.</title>
        <authorList>
            <person name="Naqvi M."/>
        </authorList>
    </citation>
    <scope>NUCLEOTIDE SEQUENCE [LARGE SCALE GENOMIC DNA]</scope>
    <source>
        <strain evidence="6 7">PCRF</strain>
    </source>
</reference>
<accession>A0ABU8NX51</accession>
<dbReference type="SUPFAM" id="SSF53697">
    <property type="entry name" value="SIS domain"/>
    <property type="match status" value="1"/>
</dbReference>
<dbReference type="Pfam" id="PF01418">
    <property type="entry name" value="HTH_6"/>
    <property type="match status" value="1"/>
</dbReference>
<dbReference type="InterPro" id="IPR035472">
    <property type="entry name" value="RpiR-like_SIS"/>
</dbReference>
<dbReference type="InterPro" id="IPR000281">
    <property type="entry name" value="HTH_RpiR"/>
</dbReference>
<dbReference type="PANTHER" id="PTHR30514">
    <property type="entry name" value="GLUCOKINASE"/>
    <property type="match status" value="1"/>
</dbReference>
<dbReference type="InterPro" id="IPR047640">
    <property type="entry name" value="RpiR-like"/>
</dbReference>
<feature type="domain" description="SIS" evidence="5">
    <location>
        <begin position="108"/>
        <end position="252"/>
    </location>
</feature>
<proteinExistence type="predicted"/>
<dbReference type="InterPro" id="IPR001347">
    <property type="entry name" value="SIS_dom"/>
</dbReference>
<dbReference type="Proteomes" id="UP001359781">
    <property type="component" value="Unassembled WGS sequence"/>
</dbReference>
<sequence length="261" mass="28632">MNLESIVASTQGSWNDTERDILSYLLAHQEEASEASVQHIARRTYTSTSSVMRLAKRLGFSGFAEMKYFIRTSLREAEHRPAPDPIALQRDDVLGTLTHLASLSLGPIVSRLYESSAVYCLGTGSSQRLAASEFAKSLMANGKQATVITDLTEMRVSLPMMRPSDTLVMISLAGTNPDFVDIPRAATLRGVPTLAVTRLSNNPLAAASRWSLHYCASAMNPPWHVGEFYSLIGLNVALDYLIRAYMGHRLREEGNGAQAVR</sequence>
<evidence type="ECO:0000259" key="5">
    <source>
        <dbReference type="PROSITE" id="PS51464"/>
    </source>
</evidence>
<dbReference type="PANTHER" id="PTHR30514:SF1">
    <property type="entry name" value="HTH-TYPE TRANSCRIPTIONAL REGULATOR HEXR-RELATED"/>
    <property type="match status" value="1"/>
</dbReference>
<protein>
    <submittedName>
        <fullName evidence="6">MurR/RpiR family transcriptional regulator</fullName>
    </submittedName>
</protein>
<dbReference type="Pfam" id="PF01380">
    <property type="entry name" value="SIS"/>
    <property type="match status" value="1"/>
</dbReference>
<dbReference type="PROSITE" id="PS51071">
    <property type="entry name" value="HTH_RPIR"/>
    <property type="match status" value="1"/>
</dbReference>
<dbReference type="SUPFAM" id="SSF46689">
    <property type="entry name" value="Homeodomain-like"/>
    <property type="match status" value="1"/>
</dbReference>
<evidence type="ECO:0000256" key="1">
    <source>
        <dbReference type="ARBA" id="ARBA00023015"/>
    </source>
</evidence>
<dbReference type="Gene3D" id="3.40.50.10490">
    <property type="entry name" value="Glucose-6-phosphate isomerase like protein, domain 1"/>
    <property type="match status" value="1"/>
</dbReference>